<accession>A0A3E0WWX2</accession>
<name>A0A3E0WWX2_9GAMM</name>
<gene>
    <name evidence="1" type="ORF">CAL65_10210</name>
</gene>
<dbReference type="OrthoDB" id="1410809at2"/>
<comment type="caution">
    <text evidence="1">The sequence shown here is derived from an EMBL/GenBank/DDBJ whole genome shotgun (WGS) entry which is preliminary data.</text>
</comment>
<evidence type="ECO:0000313" key="1">
    <source>
        <dbReference type="EMBL" id="RFA36879.1"/>
    </source>
</evidence>
<protein>
    <submittedName>
        <fullName evidence="1">Uncharacterized protein</fullName>
    </submittedName>
</protein>
<organism evidence="1 2">
    <name type="scientific">Alkalilimnicola ehrlichii</name>
    <dbReference type="NCBI Taxonomy" id="351052"/>
    <lineage>
        <taxon>Bacteria</taxon>
        <taxon>Pseudomonadati</taxon>
        <taxon>Pseudomonadota</taxon>
        <taxon>Gammaproteobacteria</taxon>
        <taxon>Chromatiales</taxon>
        <taxon>Ectothiorhodospiraceae</taxon>
        <taxon>Alkalilimnicola</taxon>
    </lineage>
</organism>
<proteinExistence type="predicted"/>
<evidence type="ECO:0000313" key="2">
    <source>
        <dbReference type="Proteomes" id="UP000256763"/>
    </source>
</evidence>
<reference evidence="2" key="1">
    <citation type="submission" date="2017-05" db="EMBL/GenBank/DDBJ databases">
        <authorList>
            <person name="Sharma S."/>
            <person name="Sidhu C."/>
            <person name="Pinnaka A.K."/>
        </authorList>
    </citation>
    <scope>NUCLEOTIDE SEQUENCE [LARGE SCALE GENOMIC DNA]</scope>
    <source>
        <strain evidence="2">AK93</strain>
    </source>
</reference>
<dbReference type="Proteomes" id="UP000256763">
    <property type="component" value="Unassembled WGS sequence"/>
</dbReference>
<dbReference type="AlphaFoldDB" id="A0A3E0WWX2"/>
<dbReference type="EMBL" id="NFZW01000008">
    <property type="protein sequence ID" value="RFA36879.1"/>
    <property type="molecule type" value="Genomic_DNA"/>
</dbReference>
<keyword evidence="2" id="KW-1185">Reference proteome</keyword>
<sequence>MVTYGLDIYHARYNPPEGLVRSWSSGAGQWNGQFLPPVFAAALLRDSFYANNLRQVADNVHADEVWLRGPSELRQINPGQHGVHLWGDEAKIPEQKESDYWGNLLRSQCFDGATGDCNPGFGARTQRDPYGYIDGPANRPGDDYAGITGGVQRALVATMFLMPEVCGIINHRPLVEYVDRLHNHGIHTSLDACAGPDPREDFDTCNPFSSRDTRCEYYRVTWGPDPANPGQCIRGAGRFTQYDQRPIRLLYTSHQVEANWEQLRGTDAFCRLPDGNEMIQAVY</sequence>
<dbReference type="RefSeq" id="WP_116302142.1">
    <property type="nucleotide sequence ID" value="NZ_NFZV01000008.1"/>
</dbReference>